<protein>
    <submittedName>
        <fullName evidence="1">Uncharacterized protein</fullName>
    </submittedName>
</protein>
<evidence type="ECO:0000313" key="1">
    <source>
        <dbReference type="EMBL" id="MCB4821743.1"/>
    </source>
</evidence>
<gene>
    <name evidence="1" type="ORF">LHA35_08365</name>
</gene>
<sequence>MPLPGCGDAHGQAAGTAARDGAGAMEIEFEMEGGLAHMPGLACPVVIAPDRLPEAEAQAIRDQVAAAQFFDRPVQGGAPPGRGADRRSYILTITEGTRRRTLVVAEPIEDEALRCLVRLIEVQARAARRRGAGGQPP</sequence>
<organism evidence="1 2">
    <name type="scientific">Roseicella aerolata</name>
    <dbReference type="NCBI Taxonomy" id="2883479"/>
    <lineage>
        <taxon>Bacteria</taxon>
        <taxon>Pseudomonadati</taxon>
        <taxon>Pseudomonadota</taxon>
        <taxon>Alphaproteobacteria</taxon>
        <taxon>Acetobacterales</taxon>
        <taxon>Roseomonadaceae</taxon>
        <taxon>Roseicella</taxon>
    </lineage>
</organism>
<accession>A0A9X1IEB7</accession>
<dbReference type="Pfam" id="PF20242">
    <property type="entry name" value="Emfourin"/>
    <property type="match status" value="1"/>
</dbReference>
<dbReference type="AlphaFoldDB" id="A0A9X1IEB7"/>
<keyword evidence="2" id="KW-1185">Reference proteome</keyword>
<evidence type="ECO:0000313" key="2">
    <source>
        <dbReference type="Proteomes" id="UP001139311"/>
    </source>
</evidence>
<dbReference type="InterPro" id="IPR049457">
    <property type="entry name" value="Emfourin"/>
</dbReference>
<name>A0A9X1IEB7_9PROT</name>
<dbReference type="EMBL" id="JAJAQI010000010">
    <property type="protein sequence ID" value="MCB4821743.1"/>
    <property type="molecule type" value="Genomic_DNA"/>
</dbReference>
<dbReference type="RefSeq" id="WP_226606931.1">
    <property type="nucleotide sequence ID" value="NZ_JAJAQI010000010.1"/>
</dbReference>
<dbReference type="Proteomes" id="UP001139311">
    <property type="component" value="Unassembled WGS sequence"/>
</dbReference>
<comment type="caution">
    <text evidence="1">The sequence shown here is derived from an EMBL/GenBank/DDBJ whole genome shotgun (WGS) entry which is preliminary data.</text>
</comment>
<proteinExistence type="predicted"/>
<reference evidence="1" key="1">
    <citation type="submission" date="2021-10" db="EMBL/GenBank/DDBJ databases">
        <title>Roseicella aerolatum sp. nov., isolated from aerosols of e-waste dismantling site.</title>
        <authorList>
            <person name="Qin T."/>
        </authorList>
    </citation>
    <scope>NUCLEOTIDE SEQUENCE</scope>
    <source>
        <strain evidence="1">GB24</strain>
    </source>
</reference>